<evidence type="ECO:0000313" key="1">
    <source>
        <dbReference type="Ensembl" id="ENSCPGP00000016854.1"/>
    </source>
</evidence>
<accession>A0A8C3K2Q3</accession>
<dbReference type="Ensembl" id="ENSCPGT00000018425.1">
    <property type="protein sequence ID" value="ENSCPGP00000016854.1"/>
    <property type="gene ID" value="ENSCPGG00000011821.1"/>
</dbReference>
<keyword evidence="2" id="KW-1185">Reference proteome</keyword>
<proteinExistence type="predicted"/>
<sequence>MRVPMTSIFHQPILSVHIMSHQNSVFVAFIDQHSNPAEVKSRPVSERFSLCNGTEPSSIYIFHIPAGLYDNQIHLFLGTRKT</sequence>
<dbReference type="Proteomes" id="UP000694419">
    <property type="component" value="Unplaced"/>
</dbReference>
<protein>
    <submittedName>
        <fullName evidence="1">Uncharacterized protein</fullName>
    </submittedName>
</protein>
<evidence type="ECO:0000313" key="2">
    <source>
        <dbReference type="Proteomes" id="UP000694419"/>
    </source>
</evidence>
<reference evidence="1" key="2">
    <citation type="submission" date="2025-09" db="UniProtKB">
        <authorList>
            <consortium name="Ensembl"/>
        </authorList>
    </citation>
    <scope>IDENTIFICATION</scope>
</reference>
<name>A0A8C3K2Q3_9CHAR</name>
<organism evidence="1 2">
    <name type="scientific">Calidris pygmaea</name>
    <name type="common">Spoon-billed sandpiper</name>
    <dbReference type="NCBI Taxonomy" id="425635"/>
    <lineage>
        <taxon>Eukaryota</taxon>
        <taxon>Metazoa</taxon>
        <taxon>Chordata</taxon>
        <taxon>Craniata</taxon>
        <taxon>Vertebrata</taxon>
        <taxon>Euteleostomi</taxon>
        <taxon>Archelosauria</taxon>
        <taxon>Archosauria</taxon>
        <taxon>Dinosauria</taxon>
        <taxon>Saurischia</taxon>
        <taxon>Theropoda</taxon>
        <taxon>Coelurosauria</taxon>
        <taxon>Aves</taxon>
        <taxon>Neognathae</taxon>
        <taxon>Neoaves</taxon>
        <taxon>Charadriiformes</taxon>
        <taxon>Scolopacidae</taxon>
        <taxon>Calidris</taxon>
    </lineage>
</organism>
<reference evidence="1" key="1">
    <citation type="submission" date="2025-08" db="UniProtKB">
        <authorList>
            <consortium name="Ensembl"/>
        </authorList>
    </citation>
    <scope>IDENTIFICATION</scope>
</reference>
<dbReference type="AlphaFoldDB" id="A0A8C3K2Q3"/>